<protein>
    <submittedName>
        <fullName evidence="1">Uncharacterized protein</fullName>
    </submittedName>
</protein>
<accession>U4L7S3</accession>
<dbReference type="AlphaFoldDB" id="U4L7S3"/>
<name>U4L7S3_PYROM</name>
<reference evidence="1 2" key="1">
    <citation type="journal article" date="2013" name="PLoS Genet.">
        <title>The genome and development-dependent transcriptomes of Pyronema confluens: a window into fungal evolution.</title>
        <authorList>
            <person name="Traeger S."/>
            <person name="Altegoer F."/>
            <person name="Freitag M."/>
            <person name="Gabaldon T."/>
            <person name="Kempken F."/>
            <person name="Kumar A."/>
            <person name="Marcet-Houben M."/>
            <person name="Poggeler S."/>
            <person name="Stajich J.E."/>
            <person name="Nowrousian M."/>
        </authorList>
    </citation>
    <scope>NUCLEOTIDE SEQUENCE [LARGE SCALE GENOMIC DNA]</scope>
    <source>
        <strain evidence="2">CBS 100304</strain>
        <tissue evidence="1">Vegetative mycelium</tissue>
    </source>
</reference>
<evidence type="ECO:0000313" key="2">
    <source>
        <dbReference type="Proteomes" id="UP000018144"/>
    </source>
</evidence>
<dbReference type="EMBL" id="HF935281">
    <property type="protein sequence ID" value="CCX06184.1"/>
    <property type="molecule type" value="Genomic_DNA"/>
</dbReference>
<evidence type="ECO:0000313" key="1">
    <source>
        <dbReference type="EMBL" id="CCX06184.1"/>
    </source>
</evidence>
<sequence>MRDMVYKIKMFKKATYILPHVLMQRAWVMLSTWNIENGKLCGFIVSMQRPRYCEEKDWNVIFKPWPRLPGKGLEVDSPVTEVRLITEGCDENRTYLFQQLDKYNPTCDPRKPNLIAMTHSGAWKNFNEIAMQDIMHQFESISRIKMSKILGYIADCNHCEMSPEHPSHPPSFCSYTEY</sequence>
<gene>
    <name evidence="1" type="ORF">PCON_05771</name>
</gene>
<proteinExistence type="predicted"/>
<organism evidence="1 2">
    <name type="scientific">Pyronema omphalodes (strain CBS 100304)</name>
    <name type="common">Pyronema confluens</name>
    <dbReference type="NCBI Taxonomy" id="1076935"/>
    <lineage>
        <taxon>Eukaryota</taxon>
        <taxon>Fungi</taxon>
        <taxon>Dikarya</taxon>
        <taxon>Ascomycota</taxon>
        <taxon>Pezizomycotina</taxon>
        <taxon>Pezizomycetes</taxon>
        <taxon>Pezizales</taxon>
        <taxon>Pyronemataceae</taxon>
        <taxon>Pyronema</taxon>
    </lineage>
</organism>
<dbReference type="Proteomes" id="UP000018144">
    <property type="component" value="Unassembled WGS sequence"/>
</dbReference>
<dbReference type="OrthoDB" id="10554371at2759"/>
<keyword evidence="2" id="KW-1185">Reference proteome</keyword>